<evidence type="ECO:0000313" key="1">
    <source>
        <dbReference type="EMBL" id="QUV93675.1"/>
    </source>
</evidence>
<name>A0ABX8B1Q5_9BACT</name>
<dbReference type="EMBL" id="CP072642">
    <property type="protein sequence ID" value="QUV93675.1"/>
    <property type="molecule type" value="Genomic_DNA"/>
</dbReference>
<gene>
    <name evidence="1" type="ORF">J8C05_09910</name>
</gene>
<proteinExistence type="predicted"/>
<accession>A0ABX8B1Q5</accession>
<organism evidence="1 2">
    <name type="scientific">Chloracidobacterium sp. N</name>
    <dbReference type="NCBI Taxonomy" id="2821540"/>
    <lineage>
        <taxon>Bacteria</taxon>
        <taxon>Pseudomonadati</taxon>
        <taxon>Acidobacteriota</taxon>
        <taxon>Terriglobia</taxon>
        <taxon>Terriglobales</taxon>
        <taxon>Acidobacteriaceae</taxon>
        <taxon>Chloracidobacterium</taxon>
        <taxon>Chloracidobacterium aggregatum</taxon>
    </lineage>
</organism>
<sequence length="569" mass="63261">MKNIIIVTGGNGTRVADALVRLLAIGFPTRMQGNLPTSASDELEIWRIDPDRSAGALTVLNETLRRYRQIQHLMQDGNGEPPPLDAQPLAASPWAMTVNTKVRDFDPLALPGFDKPISTLRELLGQFPGKKDGTPLLHAFYEDKDLDVKINRGFYQKPFIGSPVIAAFAASLMDRNSPAGSQIDFNTLKQTQVRFFICGSVYGGTGACALPVIGQFLARERQRSNLNWSIGGCLLMPYFLPPPPPFSPLPEDRQSDARYVNEEARRMAQQFATHEAFAVLNEEERVALARQVLTGFYADPQDLTLRSRHSLVYYRDILAPTFDELYLIGKAQPDALQRWSNGGQTQRNPLNATEVAAAITALNYFAGNRVGSGQSYSLASGAKDMSPSVLRLADLPVYMVGGQPVDAEKVFLSTAVLVHLLQYQIEWDADARGWSDDPGGLRHLYQLDPARQERDRLAYRLALDLIREIMGDMVSPDRTMGWSPDIRADLDKLIAPGVESAVIERMKRRTRLFGLAADNAPQEALRFGRVKVELTSFDFYGWTPPPEFRRGDYARLVWANVFARTGAAS</sequence>
<dbReference type="Proteomes" id="UP000677668">
    <property type="component" value="Chromosome 1"/>
</dbReference>
<evidence type="ECO:0000313" key="2">
    <source>
        <dbReference type="Proteomes" id="UP000677668"/>
    </source>
</evidence>
<dbReference type="RefSeq" id="WP_211422036.1">
    <property type="nucleotide sequence ID" value="NZ_CP072642.1"/>
</dbReference>
<protein>
    <submittedName>
        <fullName evidence="1">Uncharacterized protein</fullName>
    </submittedName>
</protein>
<keyword evidence="2" id="KW-1185">Reference proteome</keyword>
<reference evidence="1 2" key="1">
    <citation type="submission" date="2021-03" db="EMBL/GenBank/DDBJ databases">
        <title>Genomic and phenotypic characterization of Chloracidobacterium isolates provides evidence for multiple species.</title>
        <authorList>
            <person name="Saini M.K."/>
            <person name="Costas A.M.G."/>
            <person name="Tank M."/>
            <person name="Bryant D.A."/>
        </authorList>
    </citation>
    <scope>NUCLEOTIDE SEQUENCE [LARGE SCALE GENOMIC DNA]</scope>
    <source>
        <strain evidence="1 2">N</strain>
    </source>
</reference>